<name>A0AAP6ZZM3_PAEAL</name>
<evidence type="ECO:0000313" key="2">
    <source>
        <dbReference type="Proteomes" id="UP000552038"/>
    </source>
</evidence>
<dbReference type="EMBL" id="JABFOR010000016">
    <property type="protein sequence ID" value="NOJ71684.1"/>
    <property type="molecule type" value="Genomic_DNA"/>
</dbReference>
<comment type="caution">
    <text evidence="1">The sequence shown here is derived from an EMBL/GenBank/DDBJ whole genome shotgun (WGS) entry which is preliminary data.</text>
</comment>
<sequence length="59" mass="6445">MQRNSEGTTSGYALPSLSRENGKLKAVIERCSFHEIPAAHQYADTDRIKGNVVITVVQG</sequence>
<dbReference type="Proteomes" id="UP000552038">
    <property type="component" value="Unassembled WGS sequence"/>
</dbReference>
<proteinExistence type="predicted"/>
<evidence type="ECO:0000313" key="1">
    <source>
        <dbReference type="EMBL" id="NOJ71684.1"/>
    </source>
</evidence>
<dbReference type="AlphaFoldDB" id="A0AAP6ZZM3"/>
<protein>
    <submittedName>
        <fullName evidence="1">Uncharacterized protein</fullName>
    </submittedName>
</protein>
<gene>
    <name evidence="1" type="ORF">HMI46_14095</name>
</gene>
<reference evidence="1 2" key="1">
    <citation type="submission" date="2020-05" db="EMBL/GenBank/DDBJ databases">
        <title>Whole genome sequencing and identification of novel metabolites from Paenibacillus alvei strain JR949.</title>
        <authorList>
            <person name="Rajendhran J."/>
            <person name="Sree Pranav P."/>
            <person name="Mahalakshmi B."/>
            <person name="Karthikeyan R."/>
        </authorList>
    </citation>
    <scope>NUCLEOTIDE SEQUENCE [LARGE SCALE GENOMIC DNA]</scope>
    <source>
        <strain evidence="1 2">JR949</strain>
    </source>
</reference>
<accession>A0AAP6ZZM3</accession>
<organism evidence="1 2">
    <name type="scientific">Paenibacillus alvei</name>
    <name type="common">Bacillus alvei</name>
    <dbReference type="NCBI Taxonomy" id="44250"/>
    <lineage>
        <taxon>Bacteria</taxon>
        <taxon>Bacillati</taxon>
        <taxon>Bacillota</taxon>
        <taxon>Bacilli</taxon>
        <taxon>Bacillales</taxon>
        <taxon>Paenibacillaceae</taxon>
        <taxon>Paenibacillus</taxon>
    </lineage>
</organism>